<dbReference type="RefSeq" id="WP_056141829.1">
    <property type="nucleotide sequence ID" value="NZ_BPQF01000019.1"/>
</dbReference>
<feature type="chain" id="PRO_5044628450" evidence="1">
    <location>
        <begin position="30"/>
        <end position="157"/>
    </location>
</feature>
<reference evidence="2" key="2">
    <citation type="submission" date="2019-12" db="EMBL/GenBank/DDBJ databases">
        <authorList>
            <person name="Cremers G."/>
        </authorList>
    </citation>
    <scope>NUCLEOTIDE SEQUENCE</scope>
    <source>
        <strain evidence="2">Mbul2</strain>
    </source>
</reference>
<keyword evidence="4" id="KW-1185">Reference proteome</keyword>
<evidence type="ECO:0000313" key="3">
    <source>
        <dbReference type="EMBL" id="GJD41171.1"/>
    </source>
</evidence>
<reference evidence="3" key="1">
    <citation type="journal article" date="2016" name="Front. Microbiol.">
        <title>Genome Sequence of the Piezophilic, Mesophilic Sulfate-Reducing Bacterium Desulfovibrio indicus J2T.</title>
        <authorList>
            <person name="Cao J."/>
            <person name="Maignien L."/>
            <person name="Shao Z."/>
            <person name="Alain K."/>
            <person name="Jebbar M."/>
        </authorList>
    </citation>
    <scope>NUCLEOTIDE SEQUENCE</scope>
    <source>
        <strain evidence="3">DSM 21893</strain>
    </source>
</reference>
<dbReference type="AlphaFoldDB" id="A0A679K4N4"/>
<feature type="signal peptide" evidence="1">
    <location>
        <begin position="1"/>
        <end position="29"/>
    </location>
</feature>
<protein>
    <submittedName>
        <fullName evidence="2">Uncharacterized protein</fullName>
    </submittedName>
</protein>
<name>A0A679K4N4_9HYPH</name>
<dbReference type="Proteomes" id="UP001055307">
    <property type="component" value="Unassembled WGS sequence"/>
</dbReference>
<proteinExistence type="predicted"/>
<dbReference type="EMBL" id="BPQF01000019">
    <property type="protein sequence ID" value="GJD41171.1"/>
    <property type="molecule type" value="Genomic_DNA"/>
</dbReference>
<gene>
    <name evidence="2" type="ORF">MBLL_03489</name>
    <name evidence="3" type="ORF">OICFNHDK_3650</name>
</gene>
<sequence>MQVLKRMLMAGLPLAALASTMAATGPARAKSVAAKPVWATGTFVFADLCTATESGERAGRRITLRRSPTGDVLVYETASQSAQAESLTLDDDTKTLSFLVGGERGHVAFRGTLATDALVGTVEDETGAYPLRLRRVLRSHAHEACPPDVTGSIGTRR</sequence>
<reference evidence="3" key="3">
    <citation type="submission" date="2021-08" db="EMBL/GenBank/DDBJ databases">
        <authorList>
            <person name="Tani A."/>
            <person name="Ola A."/>
            <person name="Ogura Y."/>
            <person name="Katsura K."/>
            <person name="Hayashi T."/>
        </authorList>
    </citation>
    <scope>NUCLEOTIDE SEQUENCE</scope>
    <source>
        <strain evidence="3">DSM 21893</strain>
    </source>
</reference>
<organism evidence="2">
    <name type="scientific">Methylobacterium bullatum</name>
    <dbReference type="NCBI Taxonomy" id="570505"/>
    <lineage>
        <taxon>Bacteria</taxon>
        <taxon>Pseudomonadati</taxon>
        <taxon>Pseudomonadota</taxon>
        <taxon>Alphaproteobacteria</taxon>
        <taxon>Hyphomicrobiales</taxon>
        <taxon>Methylobacteriaceae</taxon>
        <taxon>Methylobacterium</taxon>
    </lineage>
</organism>
<accession>A0A679K4N4</accession>
<evidence type="ECO:0000313" key="4">
    <source>
        <dbReference type="Proteomes" id="UP001055307"/>
    </source>
</evidence>
<evidence type="ECO:0000313" key="2">
    <source>
        <dbReference type="EMBL" id="CAA2144366.1"/>
    </source>
</evidence>
<evidence type="ECO:0000256" key="1">
    <source>
        <dbReference type="SAM" id="SignalP"/>
    </source>
</evidence>
<dbReference type="EMBL" id="LR743511">
    <property type="protein sequence ID" value="CAA2144366.1"/>
    <property type="molecule type" value="Genomic_DNA"/>
</dbReference>
<keyword evidence="1" id="KW-0732">Signal</keyword>